<feature type="compositionally biased region" description="Polar residues" evidence="1">
    <location>
        <begin position="47"/>
        <end position="58"/>
    </location>
</feature>
<dbReference type="Gene3D" id="3.20.20.70">
    <property type="entry name" value="Aldolase class I"/>
    <property type="match status" value="1"/>
</dbReference>
<dbReference type="OrthoDB" id="5396252at2759"/>
<dbReference type="PANTHER" id="PTHR42068:SF1">
    <property type="entry name" value="YALI0B18964P"/>
    <property type="match status" value="1"/>
</dbReference>
<feature type="compositionally biased region" description="Polar residues" evidence="1">
    <location>
        <begin position="494"/>
        <end position="517"/>
    </location>
</feature>
<name>A0A1B7P6F2_9EURO</name>
<sequence length="677" mass="73912">MPIKLPRGFARRKSSGNVLEELDETGQRSFKVFERPGMGHARMSFDGATTLNSSNSDSSRTKRLSEDPYADNIFANTDHLPPPAEYRSASSAKFSSSSTLPSSTDIPIQDIPVPPVPESSFFSLRSAAGRTFSFGSKSPKSQRPQEVTATPRSRETATTTERATTSSTTSTATPPRLPDSNLDMGDSISFGNMFDGLDKEQAGAPLSPSPLGRNSAFGPPPVPSKNPPNHPTPLRIDRSKDVEPSPHTNESQDSRDGLMSHSNSREEDAIISRPPASRVRTSVQPSTNDRRSPTSNAGSSSRYYRNTIQLSRTPDVEDEDAKIVNNAVSAHRRLTAEFSPDVSSPNSTPVSGNGWQRRGALKQIQRRPTPQDEDAHLVASLAAEANIAELYEEKANNSERRQPTKVMTPAQFERYREHKEMTRKESNASSTHQSDGDSDHYDEEEDEAEKAREAAKQRKKQEAHLSVYRQQMMKVTGEGSKVRDLDHNGLERPNSVSPVNDPNRTSFLAPEPSTNGKISDGEEEDDDVPLAILAAALCLGAQGVAMGTRFLACSDAAVSAGYQREVLRVADGGVNTARTTVYDVVRGFNAWPERYDGRGVVNETLRDKEAGMDDGENQRLYKEEMAKGDAGWGQTGRMTTYAGTGIGLVREVKSAEEIVRGVVAEAREILEAVKGQM</sequence>
<dbReference type="Pfam" id="PF03060">
    <property type="entry name" value="NMO"/>
    <property type="match status" value="1"/>
</dbReference>
<feature type="compositionally biased region" description="Low complexity" evidence="1">
    <location>
        <begin position="148"/>
        <end position="174"/>
    </location>
</feature>
<organism evidence="2 3">
    <name type="scientific">Emergomyces africanus</name>
    <dbReference type="NCBI Taxonomy" id="1955775"/>
    <lineage>
        <taxon>Eukaryota</taxon>
        <taxon>Fungi</taxon>
        <taxon>Dikarya</taxon>
        <taxon>Ascomycota</taxon>
        <taxon>Pezizomycotina</taxon>
        <taxon>Eurotiomycetes</taxon>
        <taxon>Eurotiomycetidae</taxon>
        <taxon>Onygenales</taxon>
        <taxon>Ajellomycetaceae</taxon>
        <taxon>Emergomyces</taxon>
    </lineage>
</organism>
<feature type="region of interest" description="Disordered" evidence="1">
    <location>
        <begin position="39"/>
        <end position="114"/>
    </location>
</feature>
<feature type="compositionally biased region" description="Polar residues" evidence="1">
    <location>
        <begin position="341"/>
        <end position="354"/>
    </location>
</feature>
<evidence type="ECO:0000313" key="2">
    <source>
        <dbReference type="EMBL" id="OAX84487.1"/>
    </source>
</evidence>
<dbReference type="STRING" id="1658172.A0A1B7P6F2"/>
<protein>
    <submittedName>
        <fullName evidence="2">Uncharacterized protein</fullName>
    </submittedName>
</protein>
<accession>A0A1B7P6F2</accession>
<dbReference type="EMBL" id="LGUA01000073">
    <property type="protein sequence ID" value="OAX84487.1"/>
    <property type="molecule type" value="Genomic_DNA"/>
</dbReference>
<gene>
    <name evidence="2" type="ORF">ACJ72_01158</name>
</gene>
<keyword evidence="3" id="KW-1185">Reference proteome</keyword>
<evidence type="ECO:0000256" key="1">
    <source>
        <dbReference type="SAM" id="MobiDB-lite"/>
    </source>
</evidence>
<feature type="compositionally biased region" description="Polar residues" evidence="1">
    <location>
        <begin position="133"/>
        <end position="147"/>
    </location>
</feature>
<dbReference type="AlphaFoldDB" id="A0A1B7P6F2"/>
<dbReference type="SUPFAM" id="SSF51412">
    <property type="entry name" value="Inosine monophosphate dehydrogenase (IMPDH)"/>
    <property type="match status" value="1"/>
</dbReference>
<feature type="compositionally biased region" description="Basic and acidic residues" evidence="1">
    <location>
        <begin position="416"/>
        <end position="426"/>
    </location>
</feature>
<feature type="compositionally biased region" description="Basic and acidic residues" evidence="1">
    <location>
        <begin position="449"/>
        <end position="463"/>
    </location>
</feature>
<feature type="region of interest" description="Disordered" evidence="1">
    <location>
        <begin position="132"/>
        <end position="304"/>
    </location>
</feature>
<evidence type="ECO:0000313" key="3">
    <source>
        <dbReference type="Proteomes" id="UP000091918"/>
    </source>
</evidence>
<proteinExistence type="predicted"/>
<feature type="compositionally biased region" description="Basic and acidic residues" evidence="1">
    <location>
        <begin position="235"/>
        <end position="270"/>
    </location>
</feature>
<feature type="region of interest" description="Disordered" evidence="1">
    <location>
        <begin position="416"/>
        <end position="523"/>
    </location>
</feature>
<comment type="caution">
    <text evidence="2">The sequence shown here is derived from an EMBL/GenBank/DDBJ whole genome shotgun (WGS) entry which is preliminary data.</text>
</comment>
<dbReference type="Proteomes" id="UP000091918">
    <property type="component" value="Unassembled WGS sequence"/>
</dbReference>
<reference evidence="2 3" key="1">
    <citation type="submission" date="2015-07" db="EMBL/GenBank/DDBJ databases">
        <title>Emmonsia species relationships and genome sequence.</title>
        <authorList>
            <person name="Cuomo C.A."/>
            <person name="Schwartz I.S."/>
            <person name="Kenyon C."/>
            <person name="de Hoog G.S."/>
            <person name="Govender N.P."/>
            <person name="Botha A."/>
            <person name="Moreno L."/>
            <person name="de Vries M."/>
            <person name="Munoz J.F."/>
            <person name="Stielow J.B."/>
        </authorList>
    </citation>
    <scope>NUCLEOTIDE SEQUENCE [LARGE SCALE GENOMIC DNA]</scope>
    <source>
        <strain evidence="2 3">CBS 136260</strain>
    </source>
</reference>
<dbReference type="InterPro" id="IPR013785">
    <property type="entry name" value="Aldolase_TIM"/>
</dbReference>
<feature type="compositionally biased region" description="Polar residues" evidence="1">
    <location>
        <begin position="279"/>
        <end position="304"/>
    </location>
</feature>
<feature type="region of interest" description="Disordered" evidence="1">
    <location>
        <begin position="337"/>
        <end position="374"/>
    </location>
</feature>
<feature type="compositionally biased region" description="Basic and acidic residues" evidence="1">
    <location>
        <begin position="480"/>
        <end position="490"/>
    </location>
</feature>
<dbReference type="PANTHER" id="PTHR42068">
    <property type="entry name" value="YALI0B18964P"/>
    <property type="match status" value="1"/>
</dbReference>
<feature type="compositionally biased region" description="Low complexity" evidence="1">
    <location>
        <begin position="88"/>
        <end position="111"/>
    </location>
</feature>
<feature type="compositionally biased region" description="Pro residues" evidence="1">
    <location>
        <begin position="218"/>
        <end position="231"/>
    </location>
</feature>